<dbReference type="AlphaFoldDB" id="A0A646KRK3"/>
<name>A0A646KRK3_STRJU</name>
<dbReference type="EMBL" id="VCLA01000192">
    <property type="protein sequence ID" value="MQT04708.1"/>
    <property type="molecule type" value="Genomic_DNA"/>
</dbReference>
<protein>
    <submittedName>
        <fullName evidence="1">Tetratricopeptide repeat protein</fullName>
    </submittedName>
</protein>
<sequence length="383" mass="41032">MPHVTQVLQLVQEADSSAQNNEPVDTVASILALGRSGNVDRRNFLTASGGTALSFLGVPDAEAITRRVRSAPAGAVRVGRGEADAIRQMVQVLGDNAAEYGGGHVRHLAVSYLTDNVGPWLEGRYTEAVGRELYAATSQLAQLIGWMTQDHTDDDADAARSYYAHAYRLADEANDSELAATALRGMAVQAMGLGPRHHTKALALAEKCVERAKGLSDPRVISFYQSTLAEAAALDGNHQLATTSLAASQTFIERTADAPTGTSWASHFTIGRWSHASGLVLARMGDLDGAQVQLHQALAVHGLDRRRSRANVLGHLGTIHLRQGDLDGALTAWSEFLDCAEGVQSTRVRDSAEDLRVRLARYPDDMGAQNLAERATALLARQP</sequence>
<organism evidence="1 2">
    <name type="scientific">Streptomyces jumonjinensis</name>
    <dbReference type="NCBI Taxonomy" id="1945"/>
    <lineage>
        <taxon>Bacteria</taxon>
        <taxon>Bacillati</taxon>
        <taxon>Actinomycetota</taxon>
        <taxon>Actinomycetes</taxon>
        <taxon>Kitasatosporales</taxon>
        <taxon>Streptomycetaceae</taxon>
        <taxon>Streptomyces</taxon>
    </lineage>
</organism>
<dbReference type="SUPFAM" id="SSF48452">
    <property type="entry name" value="TPR-like"/>
    <property type="match status" value="1"/>
</dbReference>
<comment type="caution">
    <text evidence="1">The sequence shown here is derived from an EMBL/GenBank/DDBJ whole genome shotgun (WGS) entry which is preliminary data.</text>
</comment>
<evidence type="ECO:0000313" key="2">
    <source>
        <dbReference type="Proteomes" id="UP000419138"/>
    </source>
</evidence>
<gene>
    <name evidence="1" type="ORF">FF041_32515</name>
</gene>
<dbReference type="Gene3D" id="1.25.40.10">
    <property type="entry name" value="Tetratricopeptide repeat domain"/>
    <property type="match status" value="1"/>
</dbReference>
<dbReference type="OrthoDB" id="3873710at2"/>
<reference evidence="1 2" key="1">
    <citation type="submission" date="2019-05" db="EMBL/GenBank/DDBJ databases">
        <title>Comparative genomics and metabolomics analyses of clavulanic acid producing Streptomyces species provides insight into specialized metabolism and evolution of beta-lactam biosynthetic gene clusters.</title>
        <authorList>
            <person name="Moore M.A."/>
            <person name="Cruz-Morales P."/>
            <person name="Barona Gomez F."/>
            <person name="Kapil T."/>
        </authorList>
    </citation>
    <scope>NUCLEOTIDE SEQUENCE [LARGE SCALE GENOMIC DNA]</scope>
    <source>
        <strain evidence="1 2">NRRL 5741</strain>
    </source>
</reference>
<proteinExistence type="predicted"/>
<dbReference type="Proteomes" id="UP000419138">
    <property type="component" value="Unassembled WGS sequence"/>
</dbReference>
<evidence type="ECO:0000313" key="1">
    <source>
        <dbReference type="EMBL" id="MQT04708.1"/>
    </source>
</evidence>
<dbReference type="InterPro" id="IPR011990">
    <property type="entry name" value="TPR-like_helical_dom_sf"/>
</dbReference>
<keyword evidence="2" id="KW-1185">Reference proteome</keyword>
<accession>A0A646KRK3</accession>